<proteinExistence type="inferred from homology"/>
<evidence type="ECO:0000313" key="12">
    <source>
        <dbReference type="Proteomes" id="UP000001514"/>
    </source>
</evidence>
<accession>D8QT81</accession>
<gene>
    <name evidence="11" type="ORF">SELMODRAFT_76503</name>
    <name evidence="10" type="ORF">SELMODRAFT_83683</name>
</gene>
<dbReference type="InterPro" id="IPR045009">
    <property type="entry name" value="CASPL-5"/>
</dbReference>
<evidence type="ECO:0000313" key="11">
    <source>
        <dbReference type="EMBL" id="EFJ37566.1"/>
    </source>
</evidence>
<dbReference type="PANTHER" id="PTHR32021">
    <property type="entry name" value="CASP-LIKE PROTEIN 5B3"/>
    <property type="match status" value="1"/>
</dbReference>
<dbReference type="GO" id="GO:0016020">
    <property type="term" value="C:membrane"/>
    <property type="evidence" value="ECO:0000318"/>
    <property type="project" value="GO_Central"/>
</dbReference>
<keyword evidence="4 8" id="KW-1003">Cell membrane</keyword>
<reference evidence="11 12" key="1">
    <citation type="journal article" date="2011" name="Science">
        <title>The Selaginella genome identifies genetic changes associated with the evolution of vascular plants.</title>
        <authorList>
            <person name="Banks J.A."/>
            <person name="Nishiyama T."/>
            <person name="Hasebe M."/>
            <person name="Bowman J.L."/>
            <person name="Gribskov M."/>
            <person name="dePamphilis C."/>
            <person name="Albert V.A."/>
            <person name="Aono N."/>
            <person name="Aoyama T."/>
            <person name="Ambrose B.A."/>
            <person name="Ashton N.W."/>
            <person name="Axtell M.J."/>
            <person name="Barker E."/>
            <person name="Barker M.S."/>
            <person name="Bennetzen J.L."/>
            <person name="Bonawitz N.D."/>
            <person name="Chapple C."/>
            <person name="Cheng C."/>
            <person name="Correa L.G."/>
            <person name="Dacre M."/>
            <person name="DeBarry J."/>
            <person name="Dreyer I."/>
            <person name="Elias M."/>
            <person name="Engstrom E.M."/>
            <person name="Estelle M."/>
            <person name="Feng L."/>
            <person name="Finet C."/>
            <person name="Floyd S.K."/>
            <person name="Frommer W.B."/>
            <person name="Fujita T."/>
            <person name="Gramzow L."/>
            <person name="Gutensohn M."/>
            <person name="Harholt J."/>
            <person name="Hattori M."/>
            <person name="Heyl A."/>
            <person name="Hirai T."/>
            <person name="Hiwatashi Y."/>
            <person name="Ishikawa M."/>
            <person name="Iwata M."/>
            <person name="Karol K.G."/>
            <person name="Koehler B."/>
            <person name="Kolukisaoglu U."/>
            <person name="Kubo M."/>
            <person name="Kurata T."/>
            <person name="Lalonde S."/>
            <person name="Li K."/>
            <person name="Li Y."/>
            <person name="Litt A."/>
            <person name="Lyons E."/>
            <person name="Manning G."/>
            <person name="Maruyama T."/>
            <person name="Michael T.P."/>
            <person name="Mikami K."/>
            <person name="Miyazaki S."/>
            <person name="Morinaga S."/>
            <person name="Murata T."/>
            <person name="Mueller-Roeber B."/>
            <person name="Nelson D.R."/>
            <person name="Obara M."/>
            <person name="Oguri Y."/>
            <person name="Olmstead R.G."/>
            <person name="Onodera N."/>
            <person name="Petersen B.L."/>
            <person name="Pils B."/>
            <person name="Prigge M."/>
            <person name="Rensing S.A."/>
            <person name="Riano-Pachon D.M."/>
            <person name="Roberts A.W."/>
            <person name="Sato Y."/>
            <person name="Scheller H.V."/>
            <person name="Schulz B."/>
            <person name="Schulz C."/>
            <person name="Shakirov E.V."/>
            <person name="Shibagaki N."/>
            <person name="Shinohara N."/>
            <person name="Shippen D.E."/>
            <person name="Soerensen I."/>
            <person name="Sotooka R."/>
            <person name="Sugimoto N."/>
            <person name="Sugita M."/>
            <person name="Sumikawa N."/>
            <person name="Tanurdzic M."/>
            <person name="Theissen G."/>
            <person name="Ulvskov P."/>
            <person name="Wakazuki S."/>
            <person name="Weng J.K."/>
            <person name="Willats W.W."/>
            <person name="Wipf D."/>
            <person name="Wolf P.G."/>
            <person name="Yang L."/>
            <person name="Zimmer A.D."/>
            <person name="Zhu Q."/>
            <person name="Mitros T."/>
            <person name="Hellsten U."/>
            <person name="Loque D."/>
            <person name="Otillar R."/>
            <person name="Salamov A."/>
            <person name="Schmutz J."/>
            <person name="Shapiro H."/>
            <person name="Lindquist E."/>
            <person name="Lucas S."/>
            <person name="Rokhsar D."/>
            <person name="Grigoriev I.V."/>
        </authorList>
    </citation>
    <scope>NUCLEOTIDE SEQUENCE [LARGE SCALE GENOMIC DNA]</scope>
</reference>
<evidence type="ECO:0000256" key="8">
    <source>
        <dbReference type="RuleBase" id="RU361233"/>
    </source>
</evidence>
<comment type="subunit">
    <text evidence="3 8">Homodimer and heterodimers.</text>
</comment>
<feature type="domain" description="Casparian strip membrane protein" evidence="9">
    <location>
        <begin position="9"/>
        <end position="136"/>
    </location>
</feature>
<dbReference type="Gramene" id="EFJ34063">
    <property type="protein sequence ID" value="EFJ34063"/>
    <property type="gene ID" value="SELMODRAFT_83683"/>
</dbReference>
<dbReference type="Proteomes" id="UP000001514">
    <property type="component" value="Unassembled WGS sequence"/>
</dbReference>
<protein>
    <recommendedName>
        <fullName evidence="8">CASP-like protein</fullName>
    </recommendedName>
</protein>
<dbReference type="InParanoid" id="D8QT81"/>
<evidence type="ECO:0000256" key="1">
    <source>
        <dbReference type="ARBA" id="ARBA00004651"/>
    </source>
</evidence>
<keyword evidence="12" id="KW-1185">Reference proteome</keyword>
<feature type="transmembrane region" description="Helical" evidence="8">
    <location>
        <begin position="42"/>
        <end position="69"/>
    </location>
</feature>
<keyword evidence="6 8" id="KW-1133">Transmembrane helix</keyword>
<comment type="subcellular location">
    <subcellularLocation>
        <location evidence="1 8">Cell membrane</location>
        <topology evidence="1 8">Multi-pass membrane protein</topology>
    </subcellularLocation>
</comment>
<dbReference type="EMBL" id="GL377570">
    <property type="protein sequence ID" value="EFJ34063.1"/>
    <property type="molecule type" value="Genomic_DNA"/>
</dbReference>
<dbReference type="STRING" id="88036.D8QT81"/>
<keyword evidence="7 8" id="KW-0472">Membrane</keyword>
<dbReference type="KEGG" id="smo:SELMODRAFT_76503"/>
<evidence type="ECO:0000259" key="9">
    <source>
        <dbReference type="Pfam" id="PF04535"/>
    </source>
</evidence>
<dbReference type="Gramene" id="EFJ37566">
    <property type="protein sequence ID" value="EFJ37566"/>
    <property type="gene ID" value="SELMODRAFT_76503"/>
</dbReference>
<dbReference type="InterPro" id="IPR006702">
    <property type="entry name" value="CASP_dom"/>
</dbReference>
<dbReference type="PANTHER" id="PTHR32021:SF1">
    <property type="entry name" value="CASP-LIKE PROTEIN 5A1"/>
    <property type="match status" value="1"/>
</dbReference>
<evidence type="ECO:0000256" key="6">
    <source>
        <dbReference type="ARBA" id="ARBA00022989"/>
    </source>
</evidence>
<keyword evidence="5 8" id="KW-0812">Transmembrane</keyword>
<dbReference type="GO" id="GO:0005886">
    <property type="term" value="C:plasma membrane"/>
    <property type="evidence" value="ECO:0007669"/>
    <property type="project" value="UniProtKB-SubCell"/>
</dbReference>
<sequence length="152" mass="16500">MRIKELQGMPGTVGGLALRVGQVGFAACAFSVMIRVKDFSTITAFCYLVASMVLQFVWSLTLALVDLSVLLKRTSLRNSVFLSLCVVGDWITATLTFAAACASSGIAVLIDRDLKACGNQCAKYETAAAMTFLTWLMVSPSFFFAFWLLATR</sequence>
<evidence type="ECO:0000256" key="4">
    <source>
        <dbReference type="ARBA" id="ARBA00022475"/>
    </source>
</evidence>
<organism evidence="12">
    <name type="scientific">Selaginella moellendorffii</name>
    <name type="common">Spikemoss</name>
    <dbReference type="NCBI Taxonomy" id="88036"/>
    <lineage>
        <taxon>Eukaryota</taxon>
        <taxon>Viridiplantae</taxon>
        <taxon>Streptophyta</taxon>
        <taxon>Embryophyta</taxon>
        <taxon>Tracheophyta</taxon>
        <taxon>Lycopodiopsida</taxon>
        <taxon>Selaginellales</taxon>
        <taxon>Selaginellaceae</taxon>
        <taxon>Selaginella</taxon>
    </lineage>
</organism>
<name>D8QT81_SELML</name>
<dbReference type="HOGENOM" id="CLU_103961_0_0_1"/>
<dbReference type="EMBL" id="GL377566">
    <property type="protein sequence ID" value="EFJ37566.1"/>
    <property type="molecule type" value="Genomic_DNA"/>
</dbReference>
<evidence type="ECO:0000256" key="7">
    <source>
        <dbReference type="ARBA" id="ARBA00023136"/>
    </source>
</evidence>
<feature type="transmembrane region" description="Helical" evidence="8">
    <location>
        <begin position="130"/>
        <end position="150"/>
    </location>
</feature>
<dbReference type="eggNOG" id="ENOG502QTTS">
    <property type="taxonomic scope" value="Eukaryota"/>
</dbReference>
<dbReference type="AlphaFoldDB" id="D8QT81"/>
<feature type="transmembrane region" description="Helical" evidence="8">
    <location>
        <begin position="12"/>
        <end position="36"/>
    </location>
</feature>
<dbReference type="Pfam" id="PF04535">
    <property type="entry name" value="CASP_dom"/>
    <property type="match status" value="1"/>
</dbReference>
<dbReference type="OrthoDB" id="828022at2759"/>
<evidence type="ECO:0000256" key="3">
    <source>
        <dbReference type="ARBA" id="ARBA00011489"/>
    </source>
</evidence>
<evidence type="ECO:0000256" key="2">
    <source>
        <dbReference type="ARBA" id="ARBA00007651"/>
    </source>
</evidence>
<dbReference type="OMA" id="IVVNLMH"/>
<feature type="transmembrane region" description="Helical" evidence="8">
    <location>
        <begin position="81"/>
        <end position="110"/>
    </location>
</feature>
<dbReference type="KEGG" id="smo:SELMODRAFT_83683"/>
<evidence type="ECO:0000313" key="10">
    <source>
        <dbReference type="EMBL" id="EFJ34063.1"/>
    </source>
</evidence>
<comment type="similarity">
    <text evidence="2 8">Belongs to the Casparian strip membrane proteins (CASP) family.</text>
</comment>
<evidence type="ECO:0000256" key="5">
    <source>
        <dbReference type="ARBA" id="ARBA00022692"/>
    </source>
</evidence>